<dbReference type="PATRIC" id="fig|1182568.3.peg.454"/>
<dbReference type="STRING" id="1182568.SU48_02160"/>
<dbReference type="Gene3D" id="2.60.40.740">
    <property type="match status" value="1"/>
</dbReference>
<sequence length="341" mass="34006">MLPATVTSIASAAVVYDSTQGTAGNGNDDGSYNLDSIFACPPILNLSKNSNGPWTVGQTSATYTLSATNTGPMATFGTVAISDTLPSGITVPDGAVTLSGTNAANWTCTAASNVLTCTSTVTVAAGGSTTFTFPVSVTALAIGSPVNYASVSGGGGSPNAPTNPNSSSCTPSNLCASTTTTVTAATPVQPAIELKKYVRNVSTGTAFSDTSTTARPKDIIEYCITYINTGGNAANFKLTDNVPAGMVILPKASPNPLEEVKAPYGTGAAATNIRWSNTSTSVTGISTPAGTNLTNAPSDDVGTLTGTGTGTNNTGLLTLDLSATGLPNGDKGTVCFQTQIP</sequence>
<protein>
    <submittedName>
        <fullName evidence="2">Uncharacterized protein</fullName>
    </submittedName>
</protein>
<evidence type="ECO:0000256" key="1">
    <source>
        <dbReference type="SAM" id="MobiDB-lite"/>
    </source>
</evidence>
<dbReference type="InterPro" id="IPR047589">
    <property type="entry name" value="DUF11_rpt"/>
</dbReference>
<dbReference type="Proteomes" id="UP000077363">
    <property type="component" value="Chromosome"/>
</dbReference>
<dbReference type="NCBIfam" id="TIGR01451">
    <property type="entry name" value="B_ant_repeat"/>
    <property type="match status" value="2"/>
</dbReference>
<feature type="compositionally biased region" description="Low complexity" evidence="1">
    <location>
        <begin position="158"/>
        <end position="172"/>
    </location>
</feature>
<dbReference type="EMBL" id="CP011387">
    <property type="protein sequence ID" value="ANE42759.1"/>
    <property type="molecule type" value="Genomic_DNA"/>
</dbReference>
<proteinExistence type="predicted"/>
<gene>
    <name evidence="2" type="ORF">SU48_02160</name>
</gene>
<dbReference type="RefSeq" id="WP_064013812.1">
    <property type="nucleotide sequence ID" value="NZ_CP011387.1"/>
</dbReference>
<reference evidence="2 3" key="1">
    <citation type="submission" date="2015-01" db="EMBL/GenBank/DDBJ databases">
        <title>Deinococcus puniceus/DY1/ whole genome sequencing.</title>
        <authorList>
            <person name="Kim M.K."/>
            <person name="Srinivasan S."/>
            <person name="Lee J.-J."/>
        </authorList>
    </citation>
    <scope>NUCLEOTIDE SEQUENCE [LARGE SCALE GENOMIC DNA]</scope>
    <source>
        <strain evidence="2 3">DY1</strain>
    </source>
</reference>
<dbReference type="AlphaFoldDB" id="A0A172T6V6"/>
<feature type="region of interest" description="Disordered" evidence="1">
    <location>
        <begin position="152"/>
        <end position="172"/>
    </location>
</feature>
<evidence type="ECO:0000313" key="3">
    <source>
        <dbReference type="Proteomes" id="UP000077363"/>
    </source>
</evidence>
<keyword evidence="3" id="KW-1185">Reference proteome</keyword>
<accession>A0A172T6V6</accession>
<dbReference type="KEGG" id="dpu:SU48_02160"/>
<evidence type="ECO:0000313" key="2">
    <source>
        <dbReference type="EMBL" id="ANE42759.1"/>
    </source>
</evidence>
<name>A0A172T6V6_9DEIO</name>
<organism evidence="2 3">
    <name type="scientific">Deinococcus puniceus</name>
    <dbReference type="NCBI Taxonomy" id="1182568"/>
    <lineage>
        <taxon>Bacteria</taxon>
        <taxon>Thermotogati</taxon>
        <taxon>Deinococcota</taxon>
        <taxon>Deinococci</taxon>
        <taxon>Deinococcales</taxon>
        <taxon>Deinococcaceae</taxon>
        <taxon>Deinococcus</taxon>
    </lineage>
</organism>